<keyword evidence="2" id="KW-0233">DNA recombination</keyword>
<dbReference type="Pfam" id="PF00239">
    <property type="entry name" value="Resolvase"/>
    <property type="match status" value="1"/>
</dbReference>
<dbReference type="EMBL" id="CAAJGR010000002">
    <property type="protein sequence ID" value="VHO00106.1"/>
    <property type="molecule type" value="Genomic_DNA"/>
</dbReference>
<dbReference type="AlphaFoldDB" id="A0A486XI21"/>
<feature type="domain" description="Resolvase/invertase-type recombinase catalytic" evidence="3">
    <location>
        <begin position="1"/>
        <end position="76"/>
    </location>
</feature>
<dbReference type="PROSITE" id="PS51736">
    <property type="entry name" value="RECOMBINASES_3"/>
    <property type="match status" value="1"/>
</dbReference>
<dbReference type="InterPro" id="IPR036162">
    <property type="entry name" value="Resolvase-like_N_sf"/>
</dbReference>
<dbReference type="InterPro" id="IPR006120">
    <property type="entry name" value="Resolvase_HTH_dom"/>
</dbReference>
<dbReference type="Pfam" id="PF02796">
    <property type="entry name" value="HTH_7"/>
    <property type="match status" value="1"/>
</dbReference>
<keyword evidence="1" id="KW-0238">DNA-binding</keyword>
<dbReference type="GO" id="GO:0000150">
    <property type="term" value="F:DNA strand exchange activity"/>
    <property type="evidence" value="ECO:0007669"/>
    <property type="project" value="InterPro"/>
</dbReference>
<proteinExistence type="predicted"/>
<reference evidence="4" key="1">
    <citation type="submission" date="2019-04" db="EMBL/GenBank/DDBJ databases">
        <authorList>
            <person name="Brambilla D."/>
        </authorList>
    </citation>
    <scope>NUCLEOTIDE SEQUENCE</scope>
    <source>
        <strain evidence="4">BAL1</strain>
    </source>
</reference>
<dbReference type="CDD" id="cd03768">
    <property type="entry name" value="SR_ResInv"/>
    <property type="match status" value="1"/>
</dbReference>
<dbReference type="Gene3D" id="1.10.10.60">
    <property type="entry name" value="Homeodomain-like"/>
    <property type="match status" value="1"/>
</dbReference>
<organism evidence="4">
    <name type="scientific">Rheinheimera sp. BAL341</name>
    <dbReference type="NCBI Taxonomy" id="1708203"/>
    <lineage>
        <taxon>Bacteria</taxon>
        <taxon>Pseudomonadati</taxon>
        <taxon>Pseudomonadota</taxon>
        <taxon>Gammaproteobacteria</taxon>
        <taxon>Chromatiales</taxon>
        <taxon>Chromatiaceae</taxon>
        <taxon>Rheinheimera</taxon>
    </lineage>
</organism>
<evidence type="ECO:0000256" key="1">
    <source>
        <dbReference type="ARBA" id="ARBA00023125"/>
    </source>
</evidence>
<evidence type="ECO:0000256" key="2">
    <source>
        <dbReference type="ARBA" id="ARBA00023172"/>
    </source>
</evidence>
<dbReference type="PANTHER" id="PTHR30461">
    <property type="entry name" value="DNA-INVERTASE FROM LAMBDOID PROPHAGE"/>
    <property type="match status" value="1"/>
</dbReference>
<dbReference type="SMART" id="SM00857">
    <property type="entry name" value="Resolvase"/>
    <property type="match status" value="1"/>
</dbReference>
<dbReference type="InterPro" id="IPR006119">
    <property type="entry name" value="Resolv_N"/>
</dbReference>
<dbReference type="GO" id="GO:0003677">
    <property type="term" value="F:DNA binding"/>
    <property type="evidence" value="ECO:0007669"/>
    <property type="project" value="UniProtKB-KW"/>
</dbReference>
<dbReference type="InterPro" id="IPR050639">
    <property type="entry name" value="SSR_resolvase"/>
</dbReference>
<gene>
    <name evidence="4" type="ORF">BAL341_089</name>
</gene>
<dbReference type="SUPFAM" id="SSF53041">
    <property type="entry name" value="Resolvase-like"/>
    <property type="match status" value="1"/>
</dbReference>
<protein>
    <submittedName>
        <fullName evidence="4">DNA-invertase</fullName>
    </submittedName>
</protein>
<sequence length="129" mass="14208">MVWKLDRLARSLKDLVEIIDDLQKRSIGFKSLTESIDTTNSAGKLIFHIFGALAEFEHSLIVERTKAGLAAARARGRKGGRTPSLTENDVKKAAAMLSDPMITKAEVAKHFKVSRTTLNAALNRNGFKI</sequence>
<evidence type="ECO:0000313" key="4">
    <source>
        <dbReference type="EMBL" id="VHO00106.1"/>
    </source>
</evidence>
<evidence type="ECO:0000259" key="3">
    <source>
        <dbReference type="PROSITE" id="PS51736"/>
    </source>
</evidence>
<name>A0A486XI21_9GAMM</name>
<dbReference type="Gene3D" id="3.40.50.1390">
    <property type="entry name" value="Resolvase, N-terminal catalytic domain"/>
    <property type="match status" value="1"/>
</dbReference>
<accession>A0A486XI21</accession>
<dbReference type="PANTHER" id="PTHR30461:SF2">
    <property type="entry name" value="SERINE RECOMBINASE PINE-RELATED"/>
    <property type="match status" value="1"/>
</dbReference>